<dbReference type="PROSITE" id="PS50157">
    <property type="entry name" value="ZINC_FINGER_C2H2_2"/>
    <property type="match status" value="1"/>
</dbReference>
<dbReference type="InterPro" id="IPR036775">
    <property type="entry name" value="DNA_pol_Y-fam_lit_finger_sf"/>
</dbReference>
<dbReference type="InterPro" id="IPR041298">
    <property type="entry name" value="UBZ3"/>
</dbReference>
<dbReference type="PANTHER" id="PTHR45873:SF1">
    <property type="entry name" value="DNA POLYMERASE ETA"/>
    <property type="match status" value="1"/>
</dbReference>
<comment type="subcellular location">
    <subcellularLocation>
        <location evidence="1">Nucleus</location>
    </subcellularLocation>
</comment>
<evidence type="ECO:0000256" key="4">
    <source>
        <dbReference type="ARBA" id="ARBA00022763"/>
    </source>
</evidence>
<evidence type="ECO:0000313" key="15">
    <source>
        <dbReference type="Proteomes" id="UP000750334"/>
    </source>
</evidence>
<keyword evidence="14" id="KW-0548">Nucleotidyltransferase</keyword>
<name>A0A9P6W928_MAUEX</name>
<proteinExistence type="predicted"/>
<keyword evidence="7" id="KW-0234">DNA repair</keyword>
<dbReference type="GO" id="GO:0005657">
    <property type="term" value="C:replication fork"/>
    <property type="evidence" value="ECO:0007669"/>
    <property type="project" value="UniProtKB-ARBA"/>
</dbReference>
<evidence type="ECO:0000256" key="2">
    <source>
        <dbReference type="ARBA" id="ARBA00022679"/>
    </source>
</evidence>
<dbReference type="Pfam" id="PF00817">
    <property type="entry name" value="IMS"/>
    <property type="match status" value="1"/>
</dbReference>
<dbReference type="PANTHER" id="PTHR45873">
    <property type="entry name" value="DNA POLYMERASE ETA"/>
    <property type="match status" value="1"/>
</dbReference>
<dbReference type="PIRSF" id="PIRSF036603">
    <property type="entry name" value="DPol_eta"/>
    <property type="match status" value="1"/>
</dbReference>
<organism evidence="14 15">
    <name type="scientific">Maudiozyma exigua</name>
    <name type="common">Yeast</name>
    <name type="synonym">Kazachstania exigua</name>
    <dbReference type="NCBI Taxonomy" id="34358"/>
    <lineage>
        <taxon>Eukaryota</taxon>
        <taxon>Fungi</taxon>
        <taxon>Dikarya</taxon>
        <taxon>Ascomycota</taxon>
        <taxon>Saccharomycotina</taxon>
        <taxon>Saccharomycetes</taxon>
        <taxon>Saccharomycetales</taxon>
        <taxon>Saccharomycetaceae</taxon>
        <taxon>Maudiozyma</taxon>
    </lineage>
</organism>
<evidence type="ECO:0000256" key="10">
    <source>
        <dbReference type="PROSITE-ProRule" id="PRU00042"/>
    </source>
</evidence>
<dbReference type="GO" id="GO:0042276">
    <property type="term" value="P:error-prone translesion synthesis"/>
    <property type="evidence" value="ECO:0007669"/>
    <property type="project" value="TreeGrafter"/>
</dbReference>
<keyword evidence="2" id="KW-0808">Transferase</keyword>
<keyword evidence="8" id="KW-0539">Nucleus</keyword>
<dbReference type="AlphaFoldDB" id="A0A9P6W928"/>
<feature type="domain" description="UmuC" evidence="12">
    <location>
        <begin position="26"/>
        <end position="308"/>
    </location>
</feature>
<evidence type="ECO:0000256" key="6">
    <source>
        <dbReference type="ARBA" id="ARBA00022833"/>
    </source>
</evidence>
<feature type="domain" description="UBZ3-type" evidence="13">
    <location>
        <begin position="547"/>
        <end position="582"/>
    </location>
</feature>
<dbReference type="GO" id="GO:0007064">
    <property type="term" value="P:mitotic sister chromatid cohesion"/>
    <property type="evidence" value="ECO:0007669"/>
    <property type="project" value="UniProtKB-ARBA"/>
</dbReference>
<dbReference type="EMBL" id="PUHR01000087">
    <property type="protein sequence ID" value="KAG0667922.1"/>
    <property type="molecule type" value="Genomic_DNA"/>
</dbReference>
<keyword evidence="3" id="KW-0479">Metal-binding</keyword>
<dbReference type="Gene3D" id="3.30.1490.100">
    <property type="entry name" value="DNA polymerase, Y-family, little finger domain"/>
    <property type="match status" value="1"/>
</dbReference>
<keyword evidence="6" id="KW-0862">Zinc</keyword>
<dbReference type="GO" id="GO:0005634">
    <property type="term" value="C:nucleus"/>
    <property type="evidence" value="ECO:0007669"/>
    <property type="project" value="UniProtKB-SubCell"/>
</dbReference>
<dbReference type="Gene3D" id="3.40.1170.60">
    <property type="match status" value="1"/>
</dbReference>
<dbReference type="GO" id="GO:0070987">
    <property type="term" value="P:error-free translesion synthesis"/>
    <property type="evidence" value="ECO:0007669"/>
    <property type="project" value="UniProtKB-ARBA"/>
</dbReference>
<dbReference type="GO" id="GO:0035861">
    <property type="term" value="C:site of double-strand break"/>
    <property type="evidence" value="ECO:0007669"/>
    <property type="project" value="TreeGrafter"/>
</dbReference>
<dbReference type="Pfam" id="PF18439">
    <property type="entry name" value="zf_UBZ"/>
    <property type="match status" value="1"/>
</dbReference>
<sequence length="636" mass="72584">MSRFTWNDLIQITSANKSYLSPLSCMAHIDVNAFFAQVEQIRCGYTRDDPVVCVQWNSIIAVSYAARKYNISRLDTIQSAMKKSDNKLIPIHTAVFRRGEDYWQYHDGCGSWNKDKDKQLPPNLYKVSLDPYRRESRKIFRIFRNYSDRVEKASVDEVFLDLGKLCFERILTDSVPSGNMGNSKGLRVLREIFEQGEYNLDSTLPAVPEELKLLNFVGEVYNPNHKPLIDDWDDVIFAIGSQIVAEIRKDIEDSLGFTTSAGIARTKYVAKLGSNFNKPNAQTIILNKFVEAFLDGESFDITSFWTFGGKIGNEICTLLKTPETGSIKFIRDNWPSGPEGLHDYLDDRIRELSSTEEIHILDTSKTEVLSRKLYDISRGKFLLPLNEKPIVKSMMSNKNMRKDSCVNLIHALSWIDVFSGELTARVKELEQEYARLIVPKTIVVQATTSKFKVYRKSGHFIHNHTDVTTKDFIRVGAKLMQDIDNDYGGSSTSTFYPLINLSMTISTFDIFDTSKSIIDMFGSHAQVLTKKSEATESDDNVTADSEQTPPAFFCELCDMKFEDNKEYQEHKDFHVALKLSEAMNGVSEDSRNLTIGQKRLLKNKRRIDNSGRGKVVKKKNKNMHNSKHSILSYFSK</sequence>
<evidence type="ECO:0000259" key="13">
    <source>
        <dbReference type="PROSITE" id="PS51907"/>
    </source>
</evidence>
<dbReference type="InterPro" id="IPR043128">
    <property type="entry name" value="Rev_trsase/Diguanyl_cyclase"/>
</dbReference>
<dbReference type="GO" id="GO:0003684">
    <property type="term" value="F:damaged DNA binding"/>
    <property type="evidence" value="ECO:0007669"/>
    <property type="project" value="InterPro"/>
</dbReference>
<dbReference type="Gene3D" id="1.10.150.20">
    <property type="entry name" value="5' to 3' exonuclease, C-terminal subdomain"/>
    <property type="match status" value="1"/>
</dbReference>
<dbReference type="OrthoDB" id="5723at2759"/>
<dbReference type="PROSITE" id="PS00028">
    <property type="entry name" value="ZINC_FINGER_C2H2_1"/>
    <property type="match status" value="1"/>
</dbReference>
<dbReference type="GO" id="GO:0003887">
    <property type="term" value="F:DNA-directed DNA polymerase activity"/>
    <property type="evidence" value="ECO:0007669"/>
    <property type="project" value="UniProtKB-KW"/>
</dbReference>
<feature type="domain" description="C2H2-type" evidence="11">
    <location>
        <begin position="552"/>
        <end position="579"/>
    </location>
</feature>
<keyword evidence="4" id="KW-0227">DNA damage</keyword>
<dbReference type="SUPFAM" id="SSF100879">
    <property type="entry name" value="Lesion bypass DNA polymerase (Y-family), little finger domain"/>
    <property type="match status" value="1"/>
</dbReference>
<gene>
    <name evidence="14" type="primary">RAD30</name>
    <name evidence="14" type="ORF">C6P45_005245</name>
</gene>
<dbReference type="Proteomes" id="UP000750334">
    <property type="component" value="Unassembled WGS sequence"/>
</dbReference>
<accession>A0A9P6W928</accession>
<dbReference type="Gene3D" id="3.30.70.270">
    <property type="match status" value="1"/>
</dbReference>
<dbReference type="PROSITE" id="PS51907">
    <property type="entry name" value="ZF_UBZ3"/>
    <property type="match status" value="1"/>
</dbReference>
<keyword evidence="5 10" id="KW-0863">Zinc-finger</keyword>
<dbReference type="InterPro" id="IPR001126">
    <property type="entry name" value="UmuC"/>
</dbReference>
<dbReference type="FunFam" id="3.40.1170.60:FF:000008">
    <property type="entry name" value="DNA polymerase eta subunit"/>
    <property type="match status" value="1"/>
</dbReference>
<evidence type="ECO:0000256" key="9">
    <source>
        <dbReference type="ARBA" id="ARBA00044975"/>
    </source>
</evidence>
<evidence type="ECO:0000256" key="3">
    <source>
        <dbReference type="ARBA" id="ARBA00022723"/>
    </source>
</evidence>
<keyword evidence="14" id="KW-0239">DNA-directed DNA polymerase</keyword>
<dbReference type="Pfam" id="PF11799">
    <property type="entry name" value="IMS_C"/>
    <property type="match status" value="1"/>
</dbReference>
<evidence type="ECO:0000259" key="11">
    <source>
        <dbReference type="PROSITE" id="PS50157"/>
    </source>
</evidence>
<dbReference type="InterPro" id="IPR043502">
    <property type="entry name" value="DNA/RNA_pol_sf"/>
</dbReference>
<reference evidence="14 15" key="1">
    <citation type="submission" date="2020-11" db="EMBL/GenBank/DDBJ databases">
        <title>Kefir isolates.</title>
        <authorList>
            <person name="Marcisauskas S."/>
            <person name="Kim Y."/>
            <person name="Blasche S."/>
        </authorList>
    </citation>
    <scope>NUCLEOTIDE SEQUENCE [LARGE SCALE GENOMIC DNA]</scope>
    <source>
        <strain evidence="14 15">OG2</strain>
    </source>
</reference>
<evidence type="ECO:0000259" key="12">
    <source>
        <dbReference type="PROSITE" id="PS50173"/>
    </source>
</evidence>
<keyword evidence="15" id="KW-1185">Reference proteome</keyword>
<dbReference type="SUPFAM" id="SSF56672">
    <property type="entry name" value="DNA/RNA polymerases"/>
    <property type="match status" value="1"/>
</dbReference>
<dbReference type="GO" id="GO:0006281">
    <property type="term" value="P:DNA repair"/>
    <property type="evidence" value="ECO:0007669"/>
    <property type="project" value="UniProtKB-KW"/>
</dbReference>
<evidence type="ECO:0000256" key="7">
    <source>
        <dbReference type="ARBA" id="ARBA00023204"/>
    </source>
</evidence>
<dbReference type="InterPro" id="IPR017961">
    <property type="entry name" value="DNA_pol_Y-fam_little_finger"/>
</dbReference>
<protein>
    <recommendedName>
        <fullName evidence="9">DNA polymerase eta</fullName>
    </recommendedName>
</protein>
<evidence type="ECO:0000256" key="1">
    <source>
        <dbReference type="ARBA" id="ARBA00004123"/>
    </source>
</evidence>
<dbReference type="PROSITE" id="PS50173">
    <property type="entry name" value="UMUC"/>
    <property type="match status" value="1"/>
</dbReference>
<evidence type="ECO:0000256" key="5">
    <source>
        <dbReference type="ARBA" id="ARBA00022771"/>
    </source>
</evidence>
<evidence type="ECO:0000256" key="8">
    <source>
        <dbReference type="ARBA" id="ARBA00023242"/>
    </source>
</evidence>
<dbReference type="InterPro" id="IPR052230">
    <property type="entry name" value="DNA_polymerase_eta"/>
</dbReference>
<dbReference type="GO" id="GO:0008270">
    <property type="term" value="F:zinc ion binding"/>
    <property type="evidence" value="ECO:0007669"/>
    <property type="project" value="UniProtKB-KW"/>
</dbReference>
<dbReference type="InterPro" id="IPR013087">
    <property type="entry name" value="Znf_C2H2_type"/>
</dbReference>
<evidence type="ECO:0000313" key="14">
    <source>
        <dbReference type="EMBL" id="KAG0667922.1"/>
    </source>
</evidence>
<comment type="caution">
    <text evidence="14">The sequence shown here is derived from an EMBL/GenBank/DDBJ whole genome shotgun (WGS) entry which is preliminary data.</text>
</comment>
<dbReference type="GO" id="GO:0009314">
    <property type="term" value="P:response to radiation"/>
    <property type="evidence" value="ECO:0007669"/>
    <property type="project" value="TreeGrafter"/>
</dbReference>